<dbReference type="SUPFAM" id="SSF110997">
    <property type="entry name" value="Sporulation related repeat"/>
    <property type="match status" value="1"/>
</dbReference>
<sequence>MTRDFAKKSRPPAASSSRSSTRSSSRRKSSSANKRSANKPKSQVPGWVWLFTGTVLGAFIMFLAYLSGVAPQPTNPQPVMAESQPEKIKAQVPKPRFDFYQLLKETEVVVKDPTPAPKTQTQPSEQQEFILQVGSFKKSADADRLRAELILMNLEAQVETVTVRNGETWHRVLVGPYDSSSRVASARSTLVSNDINPLLLKRKKG</sequence>
<feature type="compositionally biased region" description="Low complexity" evidence="1">
    <location>
        <begin position="11"/>
        <end position="23"/>
    </location>
</feature>
<dbReference type="PANTHER" id="PTHR38687">
    <property type="entry name" value="CELL DIVISION PROTEIN DEDD-RELATED"/>
    <property type="match status" value="1"/>
</dbReference>
<dbReference type="PROSITE" id="PS51724">
    <property type="entry name" value="SPOR"/>
    <property type="match status" value="1"/>
</dbReference>
<dbReference type="Pfam" id="PF05036">
    <property type="entry name" value="SPOR"/>
    <property type="match status" value="1"/>
</dbReference>
<dbReference type="Gene3D" id="3.30.70.1070">
    <property type="entry name" value="Sporulation related repeat"/>
    <property type="match status" value="1"/>
</dbReference>
<keyword evidence="2" id="KW-0812">Transmembrane</keyword>
<name>A0A9E5MPP7_9GAMM</name>
<keyword evidence="2" id="KW-1133">Transmembrane helix</keyword>
<evidence type="ECO:0000259" key="3">
    <source>
        <dbReference type="PROSITE" id="PS51724"/>
    </source>
</evidence>
<proteinExistence type="predicted"/>
<evidence type="ECO:0000256" key="2">
    <source>
        <dbReference type="SAM" id="Phobius"/>
    </source>
</evidence>
<feature type="region of interest" description="Disordered" evidence="1">
    <location>
        <begin position="1"/>
        <end position="41"/>
    </location>
</feature>
<evidence type="ECO:0000313" key="5">
    <source>
        <dbReference type="Proteomes" id="UP000787472"/>
    </source>
</evidence>
<feature type="compositionally biased region" description="Low complexity" evidence="1">
    <location>
        <begin position="30"/>
        <end position="41"/>
    </location>
</feature>
<reference evidence="4" key="1">
    <citation type="submission" date="2020-03" db="EMBL/GenBank/DDBJ databases">
        <authorList>
            <person name="Guo F."/>
        </authorList>
    </citation>
    <scope>NUCLEOTIDE SEQUENCE</scope>
    <source>
        <strain evidence="4">JCM 30134</strain>
    </source>
</reference>
<protein>
    <submittedName>
        <fullName evidence="4">Carbamoyl-phosphate synthase small subunit</fullName>
    </submittedName>
</protein>
<evidence type="ECO:0000313" key="4">
    <source>
        <dbReference type="EMBL" id="NHO68095.1"/>
    </source>
</evidence>
<comment type="caution">
    <text evidence="4">The sequence shown here is derived from an EMBL/GenBank/DDBJ whole genome shotgun (WGS) entry which is preliminary data.</text>
</comment>
<keyword evidence="2" id="KW-0472">Membrane</keyword>
<dbReference type="InterPro" id="IPR007730">
    <property type="entry name" value="SPOR-like_dom"/>
</dbReference>
<dbReference type="GO" id="GO:0042834">
    <property type="term" value="F:peptidoglycan binding"/>
    <property type="evidence" value="ECO:0007669"/>
    <property type="project" value="InterPro"/>
</dbReference>
<dbReference type="AlphaFoldDB" id="A0A9E5MPP7"/>
<dbReference type="InterPro" id="IPR052521">
    <property type="entry name" value="Cell_div_SPOR-domain"/>
</dbReference>
<accession>A0A9E5MPP7</accession>
<dbReference type="EMBL" id="JAAONZ010000024">
    <property type="protein sequence ID" value="NHO68095.1"/>
    <property type="molecule type" value="Genomic_DNA"/>
</dbReference>
<evidence type="ECO:0000256" key="1">
    <source>
        <dbReference type="SAM" id="MobiDB-lite"/>
    </source>
</evidence>
<organism evidence="4 5">
    <name type="scientific">Pseudomaricurvus hydrocarbonicus</name>
    <dbReference type="NCBI Taxonomy" id="1470433"/>
    <lineage>
        <taxon>Bacteria</taxon>
        <taxon>Pseudomonadati</taxon>
        <taxon>Pseudomonadota</taxon>
        <taxon>Gammaproteobacteria</taxon>
        <taxon>Cellvibrionales</taxon>
        <taxon>Cellvibrionaceae</taxon>
        <taxon>Pseudomaricurvus</taxon>
    </lineage>
</organism>
<dbReference type="Proteomes" id="UP000787472">
    <property type="component" value="Unassembled WGS sequence"/>
</dbReference>
<feature type="domain" description="SPOR" evidence="3">
    <location>
        <begin position="123"/>
        <end position="203"/>
    </location>
</feature>
<keyword evidence="5" id="KW-1185">Reference proteome</keyword>
<dbReference type="PANTHER" id="PTHR38687:SF2">
    <property type="entry name" value="CELL DIVISION PROTEIN FTSN"/>
    <property type="match status" value="1"/>
</dbReference>
<feature type="transmembrane region" description="Helical" evidence="2">
    <location>
        <begin position="44"/>
        <end position="66"/>
    </location>
</feature>
<gene>
    <name evidence="4" type="ORF">G8770_21310</name>
</gene>
<dbReference type="InterPro" id="IPR036680">
    <property type="entry name" value="SPOR-like_sf"/>
</dbReference>